<feature type="compositionally biased region" description="Low complexity" evidence="1">
    <location>
        <begin position="53"/>
        <end position="72"/>
    </location>
</feature>
<dbReference type="OrthoDB" id="1158718at2759"/>
<reference evidence="3" key="2">
    <citation type="submission" date="2019-10" db="EMBL/GenBank/DDBJ databases">
        <title>A de novo genome assembly of a pear dwarfing rootstock.</title>
        <authorList>
            <person name="Wang F."/>
            <person name="Wang J."/>
            <person name="Li S."/>
            <person name="Zhang Y."/>
            <person name="Fang M."/>
            <person name="Ma L."/>
            <person name="Zhao Y."/>
            <person name="Jiang S."/>
        </authorList>
    </citation>
    <scope>NUCLEOTIDE SEQUENCE [LARGE SCALE GENOMIC DNA]</scope>
</reference>
<dbReference type="AlphaFoldDB" id="A0A5N5HHS0"/>
<evidence type="ECO:0000256" key="1">
    <source>
        <dbReference type="SAM" id="MobiDB-lite"/>
    </source>
</evidence>
<accession>A0A5N5HHS0</accession>
<sequence length="99" mass="10607">MGIKLVEILDQGVRIVCRSYSHCPQTSRLYYHPPRPNQEDNQHHNHQFGGGTTSSCGGTTSSCGGTTTTSSGDATKTEVLCFCPKAAADTNESIIIFSV</sequence>
<reference evidence="2 3" key="3">
    <citation type="submission" date="2019-11" db="EMBL/GenBank/DDBJ databases">
        <title>A de novo genome assembly of a pear dwarfing rootstock.</title>
        <authorList>
            <person name="Wang F."/>
            <person name="Wang J."/>
            <person name="Li S."/>
            <person name="Zhang Y."/>
            <person name="Fang M."/>
            <person name="Ma L."/>
            <person name="Zhao Y."/>
            <person name="Jiang S."/>
        </authorList>
    </citation>
    <scope>NUCLEOTIDE SEQUENCE [LARGE SCALE GENOMIC DNA]</scope>
    <source>
        <strain evidence="2">S2</strain>
        <tissue evidence="2">Leaf</tissue>
    </source>
</reference>
<proteinExistence type="predicted"/>
<dbReference type="EMBL" id="SMOL01000157">
    <property type="protein sequence ID" value="KAB2627529.1"/>
    <property type="molecule type" value="Genomic_DNA"/>
</dbReference>
<comment type="caution">
    <text evidence="2">The sequence shown here is derived from an EMBL/GenBank/DDBJ whole genome shotgun (WGS) entry which is preliminary data.</text>
</comment>
<feature type="region of interest" description="Disordered" evidence="1">
    <location>
        <begin position="34"/>
        <end position="73"/>
    </location>
</feature>
<gene>
    <name evidence="2" type="ORF">D8674_021147</name>
</gene>
<dbReference type="PANTHER" id="PTHR33983:SF1">
    <property type="entry name" value="OS07G0185900 PROTEIN"/>
    <property type="match status" value="1"/>
</dbReference>
<name>A0A5N5HHS0_9ROSA</name>
<dbReference type="PANTHER" id="PTHR33983">
    <property type="entry name" value="OS07G0185900 PROTEIN"/>
    <property type="match status" value="1"/>
</dbReference>
<organism evidence="2 3">
    <name type="scientific">Pyrus ussuriensis x Pyrus communis</name>
    <dbReference type="NCBI Taxonomy" id="2448454"/>
    <lineage>
        <taxon>Eukaryota</taxon>
        <taxon>Viridiplantae</taxon>
        <taxon>Streptophyta</taxon>
        <taxon>Embryophyta</taxon>
        <taxon>Tracheophyta</taxon>
        <taxon>Spermatophyta</taxon>
        <taxon>Magnoliopsida</taxon>
        <taxon>eudicotyledons</taxon>
        <taxon>Gunneridae</taxon>
        <taxon>Pentapetalae</taxon>
        <taxon>rosids</taxon>
        <taxon>fabids</taxon>
        <taxon>Rosales</taxon>
        <taxon>Rosaceae</taxon>
        <taxon>Amygdaloideae</taxon>
        <taxon>Maleae</taxon>
        <taxon>Pyrus</taxon>
    </lineage>
</organism>
<protein>
    <submittedName>
        <fullName evidence="2">Uncharacterized protein</fullName>
    </submittedName>
</protein>
<keyword evidence="3" id="KW-1185">Reference proteome</keyword>
<reference evidence="2 3" key="1">
    <citation type="submission" date="2019-09" db="EMBL/GenBank/DDBJ databases">
        <authorList>
            <person name="Ou C."/>
        </authorList>
    </citation>
    <scope>NUCLEOTIDE SEQUENCE [LARGE SCALE GENOMIC DNA]</scope>
    <source>
        <strain evidence="2">S2</strain>
        <tissue evidence="2">Leaf</tissue>
    </source>
</reference>
<evidence type="ECO:0000313" key="3">
    <source>
        <dbReference type="Proteomes" id="UP000327157"/>
    </source>
</evidence>
<evidence type="ECO:0000313" key="2">
    <source>
        <dbReference type="EMBL" id="KAB2627529.1"/>
    </source>
</evidence>
<dbReference type="Proteomes" id="UP000327157">
    <property type="component" value="Chromosome 2"/>
</dbReference>